<evidence type="ECO:0000256" key="7">
    <source>
        <dbReference type="ARBA" id="ARBA00022840"/>
    </source>
</evidence>
<feature type="signal peptide" evidence="10">
    <location>
        <begin position="1"/>
        <end position="26"/>
    </location>
</feature>
<organism evidence="11">
    <name type="scientific">Phaeodactylum tricornutum</name>
    <name type="common">Diatom</name>
    <dbReference type="NCBI Taxonomy" id="2850"/>
    <lineage>
        <taxon>Eukaryota</taxon>
        <taxon>Sar</taxon>
        <taxon>Stramenopiles</taxon>
        <taxon>Ochrophyta</taxon>
        <taxon>Bacillariophyta</taxon>
        <taxon>Bacillariophyceae</taxon>
        <taxon>Bacillariophycidae</taxon>
        <taxon>Naviculales</taxon>
        <taxon>Phaeodactylaceae</taxon>
        <taxon>Phaeodactylum</taxon>
    </lineage>
</organism>
<keyword evidence="5" id="KW-0819">tRNA processing</keyword>
<dbReference type="PANTHER" id="PTHR11088">
    <property type="entry name" value="TRNA DIMETHYLALLYLTRANSFERASE"/>
    <property type="match status" value="1"/>
</dbReference>
<reference evidence="11" key="1">
    <citation type="submission" date="2022-02" db="EMBL/GenBank/DDBJ databases">
        <authorList>
            <person name="Giguere J D."/>
        </authorList>
    </citation>
    <scope>NUCLEOTIDE SEQUENCE</scope>
    <source>
        <strain evidence="11">CCAP 1055/1</strain>
    </source>
</reference>
<evidence type="ECO:0000256" key="6">
    <source>
        <dbReference type="ARBA" id="ARBA00022741"/>
    </source>
</evidence>
<evidence type="ECO:0000256" key="8">
    <source>
        <dbReference type="ARBA" id="ARBA00022842"/>
    </source>
</evidence>
<evidence type="ECO:0000256" key="4">
    <source>
        <dbReference type="ARBA" id="ARBA00022679"/>
    </source>
</evidence>
<feature type="chain" id="PRO_5035469044" description="tRNA dimethylallyltransferase" evidence="10">
    <location>
        <begin position="27"/>
        <end position="508"/>
    </location>
</feature>
<dbReference type="Pfam" id="PF01715">
    <property type="entry name" value="IPPT"/>
    <property type="match status" value="2"/>
</dbReference>
<keyword evidence="8" id="KW-0460">Magnesium</keyword>
<evidence type="ECO:0000256" key="10">
    <source>
        <dbReference type="SAM" id="SignalP"/>
    </source>
</evidence>
<dbReference type="GO" id="GO:0005524">
    <property type="term" value="F:ATP binding"/>
    <property type="evidence" value="ECO:0007669"/>
    <property type="project" value="UniProtKB-KW"/>
</dbReference>
<evidence type="ECO:0000256" key="1">
    <source>
        <dbReference type="ARBA" id="ARBA00001946"/>
    </source>
</evidence>
<evidence type="ECO:0000256" key="5">
    <source>
        <dbReference type="ARBA" id="ARBA00022694"/>
    </source>
</evidence>
<dbReference type="EMBL" id="OU594942">
    <property type="protein sequence ID" value="CAG9277930.1"/>
    <property type="molecule type" value="Genomic_DNA"/>
</dbReference>
<keyword evidence="4" id="KW-0808">Transferase</keyword>
<dbReference type="InterPro" id="IPR039657">
    <property type="entry name" value="Dimethylallyltransferase"/>
</dbReference>
<dbReference type="GO" id="GO:0052381">
    <property type="term" value="F:tRNA dimethylallyltransferase activity"/>
    <property type="evidence" value="ECO:0007669"/>
    <property type="project" value="UniProtKB-EC"/>
</dbReference>
<dbReference type="Proteomes" id="UP000836788">
    <property type="component" value="Chromosome 1"/>
</dbReference>
<name>A0A8J9TE68_PHATR</name>
<keyword evidence="10" id="KW-0732">Signal</keyword>
<keyword evidence="7" id="KW-0067">ATP-binding</keyword>
<dbReference type="Gene3D" id="3.40.50.300">
    <property type="entry name" value="P-loop containing nucleotide triphosphate hydrolases"/>
    <property type="match status" value="1"/>
</dbReference>
<accession>A0A8J9TE68</accession>
<dbReference type="AlphaFoldDB" id="A0A8J9TE68"/>
<protein>
    <recommendedName>
        <fullName evidence="3">tRNA dimethylallyltransferase</fullName>
        <ecNumber evidence="3">2.5.1.75</ecNumber>
    </recommendedName>
</protein>
<keyword evidence="6" id="KW-0547">Nucleotide-binding</keyword>
<evidence type="ECO:0000256" key="2">
    <source>
        <dbReference type="ARBA" id="ARBA00005842"/>
    </source>
</evidence>
<gene>
    <name evidence="11" type="ORF">PTTT1_LOCUS5323</name>
</gene>
<dbReference type="GO" id="GO:0006400">
    <property type="term" value="P:tRNA modification"/>
    <property type="evidence" value="ECO:0007669"/>
    <property type="project" value="TreeGrafter"/>
</dbReference>
<dbReference type="PANTHER" id="PTHR11088:SF60">
    <property type="entry name" value="TRNA DIMETHYLALLYLTRANSFERASE"/>
    <property type="match status" value="1"/>
</dbReference>
<proteinExistence type="inferred from homology"/>
<evidence type="ECO:0000256" key="3">
    <source>
        <dbReference type="ARBA" id="ARBA00012665"/>
    </source>
</evidence>
<dbReference type="InterPro" id="IPR018022">
    <property type="entry name" value="IPT"/>
</dbReference>
<sequence length="508" mass="57795">MENQATHRIRLPACLLALMHIKGVCGWRLPLRRSSTATLDYRFLMSAAAEAHAENERNDRVTRNKLVVILAGPTAVGKSDVAAKLCAQLRGIIVSADSVQAYRGVQIGANKPDKAEMEQTPHLLVDVADHMENYNAAGWRRDAMYCIQRLVDPNTDSSGIVDEIDIHDPHFRRNRGFEIEEAIQRGLRVKQYRPESSVLPVVVGGTMMYLQWLVHGRPDALRPTDDALRTAAEIMGRFEIVDDWEGAAQYVRNFGEAFSHQASKLCGQDWYRLRRILEVALTVQESSDATLVDNPYSGEREGSLKSLGYDVRCFFLCPDDRMKHTAVIDKRCEQMVQRGLLKETADLQLARRLPDMAAKAIGYRQALDYLERSDAKDEDEVAFQEFLDMFTTATRRYAKKQMQWFRKDSEFVFVPVAVSIDQTARIDSTTETISHMISMSRESFDAMRESQNSVSALTRMENEMQGKQMKFYQTKRHVLKQDSVELALSLREADHCTNRIHATNSTSM</sequence>
<comment type="similarity">
    <text evidence="2">Belongs to the IPP transferase family.</text>
</comment>
<comment type="cofactor">
    <cofactor evidence="1">
        <name>Mg(2+)</name>
        <dbReference type="ChEBI" id="CHEBI:18420"/>
    </cofactor>
</comment>
<evidence type="ECO:0000256" key="9">
    <source>
        <dbReference type="ARBA" id="ARBA00049563"/>
    </source>
</evidence>
<dbReference type="HAMAP" id="MF_00185">
    <property type="entry name" value="IPP_trans"/>
    <property type="match status" value="1"/>
</dbReference>
<dbReference type="EC" id="2.5.1.75" evidence="3"/>
<dbReference type="SUPFAM" id="SSF52540">
    <property type="entry name" value="P-loop containing nucleoside triphosphate hydrolases"/>
    <property type="match status" value="2"/>
</dbReference>
<comment type="catalytic activity">
    <reaction evidence="9">
        <text>adenosine(37) in tRNA + dimethylallyl diphosphate = N(6)-dimethylallyladenosine(37) in tRNA + diphosphate</text>
        <dbReference type="Rhea" id="RHEA:26482"/>
        <dbReference type="Rhea" id="RHEA-COMP:10162"/>
        <dbReference type="Rhea" id="RHEA-COMP:10375"/>
        <dbReference type="ChEBI" id="CHEBI:33019"/>
        <dbReference type="ChEBI" id="CHEBI:57623"/>
        <dbReference type="ChEBI" id="CHEBI:74411"/>
        <dbReference type="ChEBI" id="CHEBI:74415"/>
        <dbReference type="EC" id="2.5.1.75"/>
    </reaction>
</comment>
<dbReference type="InterPro" id="IPR027417">
    <property type="entry name" value="P-loop_NTPase"/>
</dbReference>
<evidence type="ECO:0000313" key="11">
    <source>
        <dbReference type="EMBL" id="CAG9277930.1"/>
    </source>
</evidence>